<dbReference type="EMBL" id="BARW01037166">
    <property type="protein sequence ID" value="GAJ23129.1"/>
    <property type="molecule type" value="Genomic_DNA"/>
</dbReference>
<accession>X1V0A1</accession>
<organism evidence="1">
    <name type="scientific">marine sediment metagenome</name>
    <dbReference type="NCBI Taxonomy" id="412755"/>
    <lineage>
        <taxon>unclassified sequences</taxon>
        <taxon>metagenomes</taxon>
        <taxon>ecological metagenomes</taxon>
    </lineage>
</organism>
<sequence length="129" mass="13746">MAITPTINSVHGRLRSVTDTDPGAQAEISETVPARRRWSIKSIFFHLVTDGTVANRHVSLIIDDGANDLWKITCSSAHPASCDTTYSFAQIAATEALVNCACFHPLPTLSLPAGARIRTATSLLKAGGE</sequence>
<proteinExistence type="predicted"/>
<protein>
    <submittedName>
        <fullName evidence="1">Uncharacterized protein</fullName>
    </submittedName>
</protein>
<feature type="non-terminal residue" evidence="1">
    <location>
        <position position="129"/>
    </location>
</feature>
<evidence type="ECO:0000313" key="1">
    <source>
        <dbReference type="EMBL" id="GAJ23129.1"/>
    </source>
</evidence>
<comment type="caution">
    <text evidence="1">The sequence shown here is derived from an EMBL/GenBank/DDBJ whole genome shotgun (WGS) entry which is preliminary data.</text>
</comment>
<reference evidence="1" key="1">
    <citation type="journal article" date="2014" name="Front. Microbiol.">
        <title>High frequency of phylogenetically diverse reductive dehalogenase-homologous genes in deep subseafloor sedimentary metagenomes.</title>
        <authorList>
            <person name="Kawai M."/>
            <person name="Futagami T."/>
            <person name="Toyoda A."/>
            <person name="Takaki Y."/>
            <person name="Nishi S."/>
            <person name="Hori S."/>
            <person name="Arai W."/>
            <person name="Tsubouchi T."/>
            <person name="Morono Y."/>
            <person name="Uchiyama I."/>
            <person name="Ito T."/>
            <person name="Fujiyama A."/>
            <person name="Inagaki F."/>
            <person name="Takami H."/>
        </authorList>
    </citation>
    <scope>NUCLEOTIDE SEQUENCE</scope>
    <source>
        <strain evidence="1">Expedition CK06-06</strain>
    </source>
</reference>
<name>X1V0A1_9ZZZZ</name>
<dbReference type="AlphaFoldDB" id="X1V0A1"/>
<gene>
    <name evidence="1" type="ORF">S12H4_57455</name>
</gene>